<dbReference type="RefSeq" id="WP_275469377.1">
    <property type="nucleotide sequence ID" value="NZ_CP110232.1"/>
</dbReference>
<proteinExistence type="predicted"/>
<evidence type="ECO:0000313" key="2">
    <source>
        <dbReference type="EMBL" id="WEG73578.1"/>
    </source>
</evidence>
<gene>
    <name evidence="2" type="ORF">OL234_01335</name>
</gene>
<dbReference type="EMBL" id="CP110232">
    <property type="protein sequence ID" value="WEG73578.1"/>
    <property type="molecule type" value="Genomic_DNA"/>
</dbReference>
<dbReference type="InterPro" id="IPR007737">
    <property type="entry name" value="Mga_HTH"/>
</dbReference>
<protein>
    <submittedName>
        <fullName evidence="2">Helix-turn-helix domain-containing protein</fullName>
    </submittedName>
</protein>
<name>A0AAF0CV71_9ENTE</name>
<evidence type="ECO:0000313" key="3">
    <source>
        <dbReference type="Proteomes" id="UP001179647"/>
    </source>
</evidence>
<feature type="domain" description="Mga helix-turn-helix" evidence="1">
    <location>
        <begin position="83"/>
        <end position="162"/>
    </location>
</feature>
<dbReference type="Proteomes" id="UP001179647">
    <property type="component" value="Chromosome"/>
</dbReference>
<dbReference type="Pfam" id="PF05043">
    <property type="entry name" value="Mga"/>
    <property type="match status" value="1"/>
</dbReference>
<accession>A0AAF0CV71</accession>
<organism evidence="2 3">
    <name type="scientific">Vagococcus intermedius</name>
    <dbReference type="NCBI Taxonomy" id="2991418"/>
    <lineage>
        <taxon>Bacteria</taxon>
        <taxon>Bacillati</taxon>
        <taxon>Bacillota</taxon>
        <taxon>Bacilli</taxon>
        <taxon>Lactobacillales</taxon>
        <taxon>Enterococcaceae</taxon>
        <taxon>Vagococcus</taxon>
    </lineage>
</organism>
<sequence length="448" mass="51989">MLRILLNNTQREKYATLDYVLNPANKETIENLPHRIKALNEDLEICEIPLKINNNLTYSFTEEIHDRFLKSYYKKTILYVYKNYLLTQSNIFHLVKYLIANDEPAVEDIVYSLSISTSYIYKLIGNFNKESGEKFGVTIRINKKSVNFYGDANKIMALTFQFCKFFPSGHLVTLNKFLNNKIDDEIIDPLRPYLLKIYKKDDVCSNIELIYSMFTSIYVEKPTNDELKLIGYELVQQGGDLVKFCHKLISYYSRNYPQIKIEYMTFYLVELIKLIILIEVSPEELLLTMSDQATLKKYKNMIAKEKSELLLLLSKSNLSLKMSTIETLLLVIKPCLEKSKMIKTISVYVEIMDSIFITELFGQAISQVFNSNKVMLSTDMSEANIIVTDNPDTISFKNEDTFIYLISDVMTEFDNKNYLKFILSVLSIFASSSEEDIIKNANLLRPSL</sequence>
<keyword evidence="3" id="KW-1185">Reference proteome</keyword>
<dbReference type="AlphaFoldDB" id="A0AAF0CV71"/>
<dbReference type="KEGG" id="vie:OL234_01335"/>
<reference evidence="2" key="1">
    <citation type="submission" date="2022-10" db="EMBL/GenBank/DDBJ databases">
        <title>Vagococcus sp. isolated from poultry meat.</title>
        <authorList>
            <person name="Johansson P."/>
            <person name="Bjorkroth J."/>
        </authorList>
    </citation>
    <scope>NUCLEOTIDE SEQUENCE</scope>
    <source>
        <strain evidence="2">STAA11</strain>
    </source>
</reference>
<evidence type="ECO:0000259" key="1">
    <source>
        <dbReference type="Pfam" id="PF05043"/>
    </source>
</evidence>